<dbReference type="GO" id="GO:0046983">
    <property type="term" value="F:protein dimerization activity"/>
    <property type="evidence" value="ECO:0007669"/>
    <property type="project" value="InterPro"/>
</dbReference>
<name>A0A6P5N932_ARADU</name>
<feature type="domain" description="HAT C-terminal dimerisation" evidence="1">
    <location>
        <begin position="491"/>
        <end position="576"/>
    </location>
</feature>
<dbReference type="InterPro" id="IPR025525">
    <property type="entry name" value="hAT-like_transposase_RNase-H"/>
</dbReference>
<dbReference type="Proteomes" id="UP000515211">
    <property type="component" value="Chromosome 3"/>
</dbReference>
<evidence type="ECO:0000313" key="3">
    <source>
        <dbReference type="Proteomes" id="UP000515211"/>
    </source>
</evidence>
<keyword evidence="3" id="KW-1185">Reference proteome</keyword>
<dbReference type="GO" id="GO:0003677">
    <property type="term" value="F:DNA binding"/>
    <property type="evidence" value="ECO:0007669"/>
    <property type="project" value="InterPro"/>
</dbReference>
<dbReference type="Pfam" id="PF14372">
    <property type="entry name" value="hAT-like_RNase-H"/>
    <property type="match status" value="1"/>
</dbReference>
<dbReference type="KEGG" id="adu:110278676"/>
<dbReference type="PANTHER" id="PTHR23272">
    <property type="entry name" value="BED FINGER-RELATED"/>
    <property type="match status" value="1"/>
</dbReference>
<dbReference type="AlphaFoldDB" id="A0A6P5N932"/>
<reference evidence="4" key="2">
    <citation type="submission" date="2025-08" db="UniProtKB">
        <authorList>
            <consortium name="RefSeq"/>
        </authorList>
    </citation>
    <scope>IDENTIFICATION</scope>
    <source>
        <tissue evidence="4">Whole plant</tissue>
    </source>
</reference>
<feature type="domain" description="hAT-like transposase RNase-H fold" evidence="2">
    <location>
        <begin position="341"/>
        <end position="440"/>
    </location>
</feature>
<dbReference type="GeneID" id="110278676"/>
<dbReference type="InterPro" id="IPR012337">
    <property type="entry name" value="RNaseH-like_sf"/>
</dbReference>
<dbReference type="RefSeq" id="XP_020992576.2">
    <property type="nucleotide sequence ID" value="XM_021136917.2"/>
</dbReference>
<evidence type="ECO:0000259" key="2">
    <source>
        <dbReference type="Pfam" id="PF14372"/>
    </source>
</evidence>
<protein>
    <submittedName>
        <fullName evidence="4">Zinc finger BED domain-containing protein RICESLEEPER 2-like</fullName>
    </submittedName>
</protein>
<dbReference type="InterPro" id="IPR008906">
    <property type="entry name" value="HATC_C_dom"/>
</dbReference>
<organism evidence="3 4">
    <name type="scientific">Arachis duranensis</name>
    <name type="common">Wild peanut</name>
    <dbReference type="NCBI Taxonomy" id="130453"/>
    <lineage>
        <taxon>Eukaryota</taxon>
        <taxon>Viridiplantae</taxon>
        <taxon>Streptophyta</taxon>
        <taxon>Embryophyta</taxon>
        <taxon>Tracheophyta</taxon>
        <taxon>Spermatophyta</taxon>
        <taxon>Magnoliopsida</taxon>
        <taxon>eudicotyledons</taxon>
        <taxon>Gunneridae</taxon>
        <taxon>Pentapetalae</taxon>
        <taxon>rosids</taxon>
        <taxon>fabids</taxon>
        <taxon>Fabales</taxon>
        <taxon>Fabaceae</taxon>
        <taxon>Papilionoideae</taxon>
        <taxon>50 kb inversion clade</taxon>
        <taxon>dalbergioids sensu lato</taxon>
        <taxon>Dalbergieae</taxon>
        <taxon>Pterocarpus clade</taxon>
        <taxon>Arachis</taxon>
    </lineage>
</organism>
<reference evidence="3" key="1">
    <citation type="journal article" date="2016" name="Nat. Genet.">
        <title>The genome sequences of Arachis duranensis and Arachis ipaensis, the diploid ancestors of cultivated peanut.</title>
        <authorList>
            <person name="Bertioli D.J."/>
            <person name="Cannon S.B."/>
            <person name="Froenicke L."/>
            <person name="Huang G."/>
            <person name="Farmer A.D."/>
            <person name="Cannon E.K."/>
            <person name="Liu X."/>
            <person name="Gao D."/>
            <person name="Clevenger J."/>
            <person name="Dash S."/>
            <person name="Ren L."/>
            <person name="Moretzsohn M.C."/>
            <person name="Shirasawa K."/>
            <person name="Huang W."/>
            <person name="Vidigal B."/>
            <person name="Abernathy B."/>
            <person name="Chu Y."/>
            <person name="Niederhuth C.E."/>
            <person name="Umale P."/>
            <person name="Araujo A.C."/>
            <person name="Kozik A."/>
            <person name="Kim K.D."/>
            <person name="Burow M.D."/>
            <person name="Varshney R.K."/>
            <person name="Wang X."/>
            <person name="Zhang X."/>
            <person name="Barkley N."/>
            <person name="Guimaraes P.M."/>
            <person name="Isobe S."/>
            <person name="Guo B."/>
            <person name="Liao B."/>
            <person name="Stalker H.T."/>
            <person name="Schmitz R.J."/>
            <person name="Scheffler B.E."/>
            <person name="Leal-Bertioli S.C."/>
            <person name="Xun X."/>
            <person name="Jackson S.A."/>
            <person name="Michelmore R."/>
            <person name="Ozias-Akins P."/>
        </authorList>
    </citation>
    <scope>NUCLEOTIDE SEQUENCE [LARGE SCALE GENOMIC DNA]</scope>
    <source>
        <strain evidence="3">cv. V14167</strain>
    </source>
</reference>
<dbReference type="Pfam" id="PF05699">
    <property type="entry name" value="Dimer_Tnp_hAT"/>
    <property type="match status" value="1"/>
</dbReference>
<dbReference type="PANTHER" id="PTHR23272:SF166">
    <property type="entry name" value="ZINC FINGER BED DOMAIN-CONTAINING PROTEIN RICESLEEPER 2-LIKE ISOFORM X1"/>
    <property type="match status" value="1"/>
</dbReference>
<sequence length="607" mass="70325">MATSPPSREIRVSWCEKLNAIACASETCARIPSLIANPPFWIPIHIVILEKPTECAVFDVLADSPRDYVQFIEWSPTSCPRALLIANFHGRITILTQPSQNFNTHYLDMIRKFINMDDEIISETPVQASGSVDSGKNVMFGEKEKLRQKMSRIPNRICLTSDVWTTSTTEGYICLTAHFVDKNWQLENNASANDNMQKILNTYLRKQNSLFYDGEYFHLRYSAHILNLIMQEGLKVDAGALFKIRESVKYVKTSDGRMMKFKDCVQQAEIEEGVGLKSDVPTRWNFTYMMLESAIKFEKAFDILSVLDGAYKVCPTNEEWSLAKKMCEFLESFYETTNLISGSSYPTSNLYFMQVWKIKCLLEDNQTCDDVVIMNMAFRMKMKFDKYWRDYSTVLAFRAILDSQLKLKFLRFCYKKLDPSIFELKANEVLEKFKRLYGEYINTFGGSTISQSSNQSLMSPEEGRLTKKSKMVMKEFREFNCETQTSKDKDELEIYLKEGLIHTNEDDLKYDVLNFWKINEDRFPTLSVMVRDILSIPITTVASESAFSIDGRVLTKYRSSTLHEHVQMLICTRSWLRGFVPNYDDDEIGEIHEEEVSTKTMHPPQHL</sequence>
<evidence type="ECO:0000313" key="4">
    <source>
        <dbReference type="RefSeq" id="XP_020992576.2"/>
    </source>
</evidence>
<dbReference type="SUPFAM" id="SSF53098">
    <property type="entry name" value="Ribonuclease H-like"/>
    <property type="match status" value="1"/>
</dbReference>
<accession>A0A6P5N932</accession>
<proteinExistence type="predicted"/>
<evidence type="ECO:0000259" key="1">
    <source>
        <dbReference type="Pfam" id="PF05699"/>
    </source>
</evidence>
<gene>
    <name evidence="4" type="primary">LOC110278676</name>
</gene>